<feature type="region of interest" description="Disordered" evidence="2">
    <location>
        <begin position="1264"/>
        <end position="1326"/>
    </location>
</feature>
<feature type="region of interest" description="Disordered" evidence="2">
    <location>
        <begin position="963"/>
        <end position="985"/>
    </location>
</feature>
<feature type="region of interest" description="Disordered" evidence="2">
    <location>
        <begin position="1088"/>
        <end position="1110"/>
    </location>
</feature>
<dbReference type="InterPro" id="IPR006595">
    <property type="entry name" value="CTLH_C"/>
</dbReference>
<feature type="region of interest" description="Disordered" evidence="2">
    <location>
        <begin position="1347"/>
        <end position="1472"/>
    </location>
</feature>
<feature type="compositionally biased region" description="Polar residues" evidence="2">
    <location>
        <begin position="1420"/>
        <end position="1429"/>
    </location>
</feature>
<organism evidence="5 6">
    <name type="scientific">Rhododendron griersonianum</name>
    <dbReference type="NCBI Taxonomy" id="479676"/>
    <lineage>
        <taxon>Eukaryota</taxon>
        <taxon>Viridiplantae</taxon>
        <taxon>Streptophyta</taxon>
        <taxon>Embryophyta</taxon>
        <taxon>Tracheophyta</taxon>
        <taxon>Spermatophyta</taxon>
        <taxon>Magnoliopsida</taxon>
        <taxon>eudicotyledons</taxon>
        <taxon>Gunneridae</taxon>
        <taxon>Pentapetalae</taxon>
        <taxon>asterids</taxon>
        <taxon>Ericales</taxon>
        <taxon>Ericaceae</taxon>
        <taxon>Ericoideae</taxon>
        <taxon>Rhodoreae</taxon>
        <taxon>Rhododendron</taxon>
    </lineage>
</organism>
<feature type="region of interest" description="Disordered" evidence="2">
    <location>
        <begin position="1496"/>
        <end position="1531"/>
    </location>
</feature>
<evidence type="ECO:0000256" key="2">
    <source>
        <dbReference type="SAM" id="MobiDB-lite"/>
    </source>
</evidence>
<evidence type="ECO:0000313" key="6">
    <source>
        <dbReference type="Proteomes" id="UP000823749"/>
    </source>
</evidence>
<dbReference type="SUPFAM" id="SSF57850">
    <property type="entry name" value="RING/U-box"/>
    <property type="match status" value="1"/>
</dbReference>
<accession>A0AAV6IYK4</accession>
<dbReference type="CDD" id="cd16659">
    <property type="entry name" value="RING-Ubox_Emp"/>
    <property type="match status" value="1"/>
</dbReference>
<reference evidence="5" key="1">
    <citation type="submission" date="2020-08" db="EMBL/GenBank/DDBJ databases">
        <title>Plant Genome Project.</title>
        <authorList>
            <person name="Zhang R.-G."/>
        </authorList>
    </citation>
    <scope>NUCLEOTIDE SEQUENCE</scope>
    <source>
        <strain evidence="5">WSP0</strain>
        <tissue evidence="5">Leaf</tissue>
    </source>
</reference>
<dbReference type="PANTHER" id="PTHR34536">
    <property type="entry name" value="DENTIN SIALOPHOSPHOPROTEIN-LIKE PROTEIN"/>
    <property type="match status" value="1"/>
</dbReference>
<feature type="compositionally biased region" description="Polar residues" evidence="2">
    <location>
        <begin position="1299"/>
        <end position="1312"/>
    </location>
</feature>
<keyword evidence="1" id="KW-0479">Metal-binding</keyword>
<sequence length="1840" mass="204083">MEVETLANGNNTAANAAAPPTAAAAIAAAAAAAAPSSKLTQLAESLKLEHQFLRVPFENYKKTIRANHRVVEKEVSAVVSGVSDAADNGELSALEEGSRTEHLQAQRCRARLDHLESADADNLSEWSDMRLKRILVDYMLRMSYYDTALKLAESSNILDLVDIDVFNEAKKVIDALQNKEVAPALAWCTDNKSRLKKSKNMLKSQLQIDRPDKLADSWALRKMFANLFNNSDKLLRTRLNLHLHVKLMHNKVTNWFTSLTPTCMSIHIGKEIKVENLQPEQGGADVKNSKENGANVCILTSLESKFEFQLRLQEFIELVRAENNLRAITYARKYLAPWGTTHMKELQRVMATLAFKSSTDCATYKMLCDTVLWLNSLALVAFNWSGMAFIRCLVVLFEPKQWDYLVDQFRQEFCKIYGMTFEPLLNIYLQAGLSALKTPFCYEDDCTKEDPLSQESFRKLAQPLPFSKQHHSKLVCYITKELMDTENPPLVLPNGYVYSTKALEEMAKKNNGKITCPRTSLVCNYSEVTLVIARQSSNCSTGVPIKKRRFPLIRTTSSPPPEPSTHHAENDTPQKELCKPTQDSSLSDASIVTNSPGISDASKSSFRMEMKGSPADTNFNLVQNNVNLSRVKLEEPSLSIFSGSTDNMDSKKMLISDTKLQLAPNEGLALNNGKEIAIKEKVQRACKLELSTVTENAELSLGLKEPLIPSLAGQNIEQSFQKPDKVDPPSFSLSLGKGIPIANNNVDDDRARVPANRCNWDLNTTMDAWEGSMGDATTAADQGALGFDGSSNGIGGLQDVQPSTISSAGIFGVGADLGQPTTGAGEQRSYLPMLSLCASKQYKPDDSLHLRLGTSFLPSNFSVETSGLLSKVASSSIQPSSNFLGVLSTGNPNSVSCTTVKLESHDESAKPYLAEARGDPTRSLDLRAVKREVVEKHSLETLKKSVTSPHKLVQHVPVKSEPVQVNQETQRKAKETSYQSDGRVAQGEKNCSSMHVKPLNSQNPCPSALPTCSTELSMSGDPSKLPEYADCTTKEVSINSATPDESCNNFDQVASETVVPYVDHQIIGLNVSDGITETLGAKDLITKESGMPGLNVTNDHTTDSHGNVEGCVSDEEKFNISEEDSFSSDFESDGNHAQVAPGDGRGRQFREDDEEYEDGEFREQLLHGSSEGPIVEKREAEDDNLGGSDMDIGSPCDGIIMEPGVNEEERKLEDRCETSDEHIKECVGAVINEKANQGIDKDGSVKLVHVKECDVSLTVDVAGTGSDEKSHINNTPRKLLDQVGGKDTQKGHEMELSSAGATTTGSQDSVTAVDQDAGDNSKGTETLEKVDSTLPKTDASLNVDAASKEANTGGNRSRIITLPRATNVSPCRTRSIQGRSFPSRSGRERFFDFDGENPRGNRDEIYNDGPRKYSRDRFQDQSFRNSRQNFMRGRGRASGRSDAQRGNWDSSRDFPSENYNGPSDYRFSRHKRAPPDGELDCRGFIAPVPNGAFIGSGRGGGRKPLNDELPSFRQPLPRRHSPGGRDVPASRGNQMVRRIPRNISPSRHMGEDRSDMVGLRRGDKFMRGLPDDNSMDNPVFPRPQHSYDGVENQFVRGNRNFSSVQRRGGLSRIRSKSPIRSRTRSPGPWSPPRRRSPDGFNGLPELIQRRSPANNYRRRSPPYISRPGNDLRDMESGRDHGHLRSAMPNRRSPPDQVLPRRRFDILDPRERTDGDEYFDRFNELGGDGNGDERRKSGEGRGPVRNFRPPFNNGADTDNFRFHVEDGPPRPFRFCPEPDLEFLERNDLREREFDGRIKGRSLNASRRTRTMEEQEGNYRHGGQEWHDDGFDDVSRGKRRRF</sequence>
<dbReference type="InterPro" id="IPR013144">
    <property type="entry name" value="CRA_dom"/>
</dbReference>
<feature type="region of interest" description="Disordered" evidence="2">
    <location>
        <begin position="550"/>
        <end position="603"/>
    </location>
</feature>
<dbReference type="InterPro" id="IPR024964">
    <property type="entry name" value="CTLH/CRA"/>
</dbReference>
<feature type="compositionally biased region" description="Polar residues" evidence="2">
    <location>
        <begin position="1364"/>
        <end position="1383"/>
    </location>
</feature>
<feature type="region of interest" description="Disordered" evidence="2">
    <location>
        <begin position="1801"/>
        <end position="1840"/>
    </location>
</feature>
<feature type="zinc finger region" description="RING-Gid-type" evidence="1">
    <location>
        <begin position="446"/>
        <end position="519"/>
    </location>
</feature>
<feature type="compositionally biased region" description="Polar residues" evidence="2">
    <location>
        <begin position="581"/>
        <end position="603"/>
    </location>
</feature>
<feature type="compositionally biased region" description="Basic residues" evidence="2">
    <location>
        <begin position="1613"/>
        <end position="1623"/>
    </location>
</feature>
<feature type="compositionally biased region" description="Basic and acidic residues" evidence="2">
    <location>
        <begin position="1385"/>
        <end position="1419"/>
    </location>
</feature>
<dbReference type="PROSITE" id="PS51867">
    <property type="entry name" value="ZF_RING_GID"/>
    <property type="match status" value="1"/>
</dbReference>
<keyword evidence="1" id="KW-0862">Zinc</keyword>
<evidence type="ECO:0000313" key="5">
    <source>
        <dbReference type="EMBL" id="KAG5533287.1"/>
    </source>
</evidence>
<feature type="compositionally biased region" description="Basic and acidic residues" evidence="2">
    <location>
        <begin position="1669"/>
        <end position="1682"/>
    </location>
</feature>
<comment type="caution">
    <text evidence="5">The sequence shown here is derived from an EMBL/GenBank/DDBJ whole genome shotgun (WGS) entry which is preliminary data.</text>
</comment>
<evidence type="ECO:0000259" key="4">
    <source>
        <dbReference type="PROSITE" id="PS51867"/>
    </source>
</evidence>
<keyword evidence="1" id="KW-0863">Zinc-finger</keyword>
<dbReference type="PROSITE" id="PS50897">
    <property type="entry name" value="CTLH"/>
    <property type="match status" value="1"/>
</dbReference>
<dbReference type="SMART" id="SM00668">
    <property type="entry name" value="CTLH"/>
    <property type="match status" value="1"/>
</dbReference>
<keyword evidence="6" id="KW-1185">Reference proteome</keyword>
<evidence type="ECO:0000256" key="1">
    <source>
        <dbReference type="PROSITE-ProRule" id="PRU01215"/>
    </source>
</evidence>
<dbReference type="GO" id="GO:0008270">
    <property type="term" value="F:zinc ion binding"/>
    <property type="evidence" value="ECO:0007669"/>
    <property type="project" value="UniProtKB-KW"/>
</dbReference>
<feature type="compositionally biased region" description="Basic and acidic residues" evidence="2">
    <location>
        <begin position="564"/>
        <end position="578"/>
    </location>
</feature>
<gene>
    <name evidence="5" type="ORF">RHGRI_027467</name>
</gene>
<dbReference type="Proteomes" id="UP000823749">
    <property type="component" value="Chromosome 9"/>
</dbReference>
<evidence type="ECO:0000259" key="3">
    <source>
        <dbReference type="PROSITE" id="PS50897"/>
    </source>
</evidence>
<feature type="domain" description="RING-Gid-type" evidence="4">
    <location>
        <begin position="446"/>
        <end position="519"/>
    </location>
</feature>
<dbReference type="InterPro" id="IPR044063">
    <property type="entry name" value="ZF_RING_GID"/>
</dbReference>
<dbReference type="SMART" id="SM00757">
    <property type="entry name" value="CRA"/>
    <property type="match status" value="1"/>
</dbReference>
<dbReference type="Pfam" id="PF10607">
    <property type="entry name" value="CTLH"/>
    <property type="match status" value="2"/>
</dbReference>
<dbReference type="EMBL" id="JACTNZ010000009">
    <property type="protein sequence ID" value="KAG5533287.1"/>
    <property type="molecule type" value="Genomic_DNA"/>
</dbReference>
<dbReference type="InterPro" id="IPR006594">
    <property type="entry name" value="LisH"/>
</dbReference>
<feature type="compositionally biased region" description="Acidic residues" evidence="2">
    <location>
        <begin position="1123"/>
        <end position="1132"/>
    </location>
</feature>
<feature type="compositionally biased region" description="Basic and acidic residues" evidence="2">
    <location>
        <begin position="1701"/>
        <end position="1722"/>
    </location>
</feature>
<feature type="region of interest" description="Disordered" evidence="2">
    <location>
        <begin position="1598"/>
        <end position="1757"/>
    </location>
</feature>
<feature type="compositionally biased region" description="Basic and acidic residues" evidence="2">
    <location>
        <begin position="1808"/>
        <end position="1834"/>
    </location>
</feature>
<dbReference type="PANTHER" id="PTHR34536:SF4">
    <property type="entry name" value="BTZ DOMAIN-CONTAINING PROTEIN"/>
    <property type="match status" value="1"/>
</dbReference>
<feature type="domain" description="CTLH" evidence="3">
    <location>
        <begin position="165"/>
        <end position="326"/>
    </location>
</feature>
<protein>
    <submittedName>
        <fullName evidence="5">Uncharacterized protein</fullName>
    </submittedName>
</protein>
<name>A0AAV6IYK4_9ERIC</name>
<feature type="region of interest" description="Disordered" evidence="2">
    <location>
        <begin position="1123"/>
        <end position="1195"/>
    </location>
</feature>
<dbReference type="PROSITE" id="PS50896">
    <property type="entry name" value="LISH"/>
    <property type="match status" value="1"/>
</dbReference>
<dbReference type="GO" id="GO:0061630">
    <property type="term" value="F:ubiquitin protein ligase activity"/>
    <property type="evidence" value="ECO:0007669"/>
    <property type="project" value="InterPro"/>
</dbReference>
<proteinExistence type="predicted"/>